<dbReference type="EMBL" id="LWMH01000002">
    <property type="protein sequence ID" value="KZS43857.1"/>
    <property type="molecule type" value="Genomic_DNA"/>
</dbReference>
<dbReference type="GO" id="GO:0008168">
    <property type="term" value="F:methyltransferase activity"/>
    <property type="evidence" value="ECO:0007669"/>
    <property type="project" value="UniProtKB-KW"/>
</dbReference>
<dbReference type="InterPro" id="IPR041698">
    <property type="entry name" value="Methyltransf_25"/>
</dbReference>
<accession>A0A163EL12</accession>
<organism evidence="2 3">
    <name type="scientific">Paenibacillus glucanolyticus</name>
    <dbReference type="NCBI Taxonomy" id="59843"/>
    <lineage>
        <taxon>Bacteria</taxon>
        <taxon>Bacillati</taxon>
        <taxon>Bacillota</taxon>
        <taxon>Bacilli</taxon>
        <taxon>Bacillales</taxon>
        <taxon>Paenibacillaceae</taxon>
        <taxon>Paenibacillus</taxon>
    </lineage>
</organism>
<dbReference type="CDD" id="cd02440">
    <property type="entry name" value="AdoMet_MTases"/>
    <property type="match status" value="1"/>
</dbReference>
<keyword evidence="2" id="KW-0489">Methyltransferase</keyword>
<keyword evidence="2" id="KW-0808">Transferase</keyword>
<dbReference type="Gene3D" id="3.40.50.150">
    <property type="entry name" value="Vaccinia Virus protein VP39"/>
    <property type="match status" value="1"/>
</dbReference>
<proteinExistence type="predicted"/>
<dbReference type="OrthoDB" id="9804312at2"/>
<evidence type="ECO:0000259" key="1">
    <source>
        <dbReference type="Pfam" id="PF13649"/>
    </source>
</evidence>
<comment type="caution">
    <text evidence="2">The sequence shown here is derived from an EMBL/GenBank/DDBJ whole genome shotgun (WGS) entry which is preliminary data.</text>
</comment>
<dbReference type="AlphaFoldDB" id="A0A163EL12"/>
<keyword evidence="3" id="KW-1185">Reference proteome</keyword>
<gene>
    <name evidence="2" type="ORF">AWU65_27640</name>
</gene>
<feature type="domain" description="Methyltransferase" evidence="1">
    <location>
        <begin position="52"/>
        <end position="143"/>
    </location>
</feature>
<dbReference type="Pfam" id="PF13649">
    <property type="entry name" value="Methyltransf_25"/>
    <property type="match status" value="1"/>
</dbReference>
<dbReference type="STRING" id="59843.A3958_26375"/>
<dbReference type="Proteomes" id="UP000076796">
    <property type="component" value="Unassembled WGS sequence"/>
</dbReference>
<name>A0A163EL12_9BACL</name>
<protein>
    <submittedName>
        <fullName evidence="2">Methyltransferase type 12</fullName>
    </submittedName>
</protein>
<dbReference type="RefSeq" id="WP_063480074.1">
    <property type="nucleotide sequence ID" value="NZ_CP147845.1"/>
</dbReference>
<evidence type="ECO:0000313" key="2">
    <source>
        <dbReference type="EMBL" id="KZS43857.1"/>
    </source>
</evidence>
<dbReference type="SUPFAM" id="SSF53335">
    <property type="entry name" value="S-adenosyl-L-methionine-dependent methyltransferases"/>
    <property type="match status" value="1"/>
</dbReference>
<sequence>METFNRAREKEILYHEKFYEAAALFEPGSWLARPVQTVMDHLELLPFQNMRVLDLGSGVGRNSIPIAQRIQPAGGKVLCVDLLPSAVDKLRQYAASYGVSSSIEALAADVQHYDIAKDTYHYIIACSCLEHMSSEAAFVSKIKQMQAGTMDRGIHCILMSTEVKEIDLETGVEEEGLIELNLSADQAFSIFYELYPEWEILMKRQIQQDIQEVKDGRDVLFRSQWITFIARKGVS</sequence>
<dbReference type="InterPro" id="IPR029063">
    <property type="entry name" value="SAM-dependent_MTases_sf"/>
</dbReference>
<dbReference type="GO" id="GO:0032259">
    <property type="term" value="P:methylation"/>
    <property type="evidence" value="ECO:0007669"/>
    <property type="project" value="UniProtKB-KW"/>
</dbReference>
<evidence type="ECO:0000313" key="3">
    <source>
        <dbReference type="Proteomes" id="UP000076796"/>
    </source>
</evidence>
<reference evidence="2" key="1">
    <citation type="journal article" date="2016" name="Genome Announc.">
        <title>Draft genomes of two strains of Paenibacillus glucanolyticus with capability to degrade lignocellulose.</title>
        <authorList>
            <person name="Mathews S.L."/>
            <person name="Pawlak J."/>
            <person name="Grunden A.M."/>
        </authorList>
    </citation>
    <scope>NUCLEOTIDE SEQUENCE [LARGE SCALE GENOMIC DNA]</scope>
    <source>
        <strain evidence="2">SLM1</strain>
    </source>
</reference>
<dbReference type="GeneID" id="97554590"/>